<evidence type="ECO:0000256" key="10">
    <source>
        <dbReference type="ARBA" id="ARBA00023180"/>
    </source>
</evidence>
<evidence type="ECO:0000256" key="2">
    <source>
        <dbReference type="ARBA" id="ARBA00022475"/>
    </source>
</evidence>
<feature type="compositionally biased region" description="Polar residues" evidence="13">
    <location>
        <begin position="1"/>
        <end position="25"/>
    </location>
</feature>
<dbReference type="Pfam" id="PF14670">
    <property type="entry name" value="FXa_inhibition"/>
    <property type="match status" value="2"/>
</dbReference>
<dbReference type="CDD" id="cd00054">
    <property type="entry name" value="EGF_CA"/>
    <property type="match status" value="1"/>
</dbReference>
<evidence type="ECO:0000256" key="8">
    <source>
        <dbReference type="ARBA" id="ARBA00023157"/>
    </source>
</evidence>
<reference evidence="16" key="1">
    <citation type="submission" date="2013-04" db="EMBL/GenBank/DDBJ databases">
        <authorList>
            <person name="Qu J."/>
            <person name="Murali S.C."/>
            <person name="Bandaranaike D."/>
            <person name="Bellair M."/>
            <person name="Blankenburg K."/>
            <person name="Chao H."/>
            <person name="Dinh H."/>
            <person name="Doddapaneni H."/>
            <person name="Downs B."/>
            <person name="Dugan-Rocha S."/>
            <person name="Elkadiri S."/>
            <person name="Gnanaolivu R.D."/>
            <person name="Hernandez B."/>
            <person name="Javaid M."/>
            <person name="Jayaseelan J.C."/>
            <person name="Lee S."/>
            <person name="Li M."/>
            <person name="Ming W."/>
            <person name="Munidasa M."/>
            <person name="Muniz J."/>
            <person name="Nguyen L."/>
            <person name="Ongeri F."/>
            <person name="Osuji N."/>
            <person name="Pu L.-L."/>
            <person name="Puazo M."/>
            <person name="Qu C."/>
            <person name="Quiroz J."/>
            <person name="Raj R."/>
            <person name="Weissenberger G."/>
            <person name="Xin Y."/>
            <person name="Zou X."/>
            <person name="Han Y."/>
            <person name="Richards S."/>
            <person name="Worley K."/>
            <person name="Muzny D."/>
            <person name="Gibbs R."/>
        </authorList>
    </citation>
    <scope>NUCLEOTIDE SEQUENCE</scope>
    <source>
        <strain evidence="16">Sampled in the wild</strain>
    </source>
</reference>
<evidence type="ECO:0000256" key="9">
    <source>
        <dbReference type="ARBA" id="ARBA00023170"/>
    </source>
</evidence>
<dbReference type="SMART" id="SM00135">
    <property type="entry name" value="LY"/>
    <property type="match status" value="16"/>
</dbReference>
<feature type="repeat" description="LDL-receptor class B" evidence="12">
    <location>
        <begin position="564"/>
        <end position="606"/>
    </location>
</feature>
<evidence type="ECO:0000256" key="12">
    <source>
        <dbReference type="PROSITE-ProRule" id="PRU00461"/>
    </source>
</evidence>
<reference evidence="16" key="2">
    <citation type="submission" date="2017-10" db="EMBL/GenBank/DDBJ databases">
        <title>Ladona fulva Genome sequencing and assembly.</title>
        <authorList>
            <person name="Murali S."/>
            <person name="Richards S."/>
            <person name="Bandaranaike D."/>
            <person name="Bellair M."/>
            <person name="Blankenburg K."/>
            <person name="Chao H."/>
            <person name="Dinh H."/>
            <person name="Doddapaneni H."/>
            <person name="Dugan-Rocha S."/>
            <person name="Elkadiri S."/>
            <person name="Gnanaolivu R."/>
            <person name="Hernandez B."/>
            <person name="Skinner E."/>
            <person name="Javaid M."/>
            <person name="Lee S."/>
            <person name="Li M."/>
            <person name="Ming W."/>
            <person name="Munidasa M."/>
            <person name="Muniz J."/>
            <person name="Nguyen L."/>
            <person name="Hughes D."/>
            <person name="Osuji N."/>
            <person name="Pu L.-L."/>
            <person name="Puazo M."/>
            <person name="Qu C."/>
            <person name="Quiroz J."/>
            <person name="Raj R."/>
            <person name="Weissenberger G."/>
            <person name="Xin Y."/>
            <person name="Zou X."/>
            <person name="Han Y."/>
            <person name="Worley K."/>
            <person name="Muzny D."/>
            <person name="Gibbs R."/>
        </authorList>
    </citation>
    <scope>NUCLEOTIDE SEQUENCE</scope>
    <source>
        <strain evidence="16">Sampled in the wild</strain>
    </source>
</reference>
<dbReference type="FunFam" id="2.120.10.30:FF:000008">
    <property type="entry name" value="Low-density lipoprotein receptor-related protein 4"/>
    <property type="match status" value="2"/>
</dbReference>
<dbReference type="InterPro" id="IPR036055">
    <property type="entry name" value="LDL_receptor-like_sf"/>
</dbReference>
<dbReference type="GO" id="GO:0005886">
    <property type="term" value="C:plasma membrane"/>
    <property type="evidence" value="ECO:0007669"/>
    <property type="project" value="UniProtKB-SubCell"/>
</dbReference>
<feature type="repeat" description="LDL-receptor class B" evidence="12">
    <location>
        <begin position="1029"/>
        <end position="1082"/>
    </location>
</feature>
<evidence type="ECO:0008006" key="18">
    <source>
        <dbReference type="Google" id="ProtNLM"/>
    </source>
</evidence>
<feature type="repeat" description="LDL-receptor class B" evidence="12">
    <location>
        <begin position="1083"/>
        <end position="1125"/>
    </location>
</feature>
<evidence type="ECO:0000256" key="4">
    <source>
        <dbReference type="ARBA" id="ARBA00022583"/>
    </source>
</evidence>
<evidence type="ECO:0000259" key="15">
    <source>
        <dbReference type="SMART" id="SM00181"/>
    </source>
</evidence>
<comment type="caution">
    <text evidence="11">Lacks conserved residue(s) required for the propagation of feature annotation.</text>
</comment>
<keyword evidence="4" id="KW-0254">Endocytosis</keyword>
<keyword evidence="10" id="KW-0325">Glycoprotein</keyword>
<feature type="repeat" description="LDL-receptor class B" evidence="12">
    <location>
        <begin position="943"/>
        <end position="985"/>
    </location>
</feature>
<name>A0A8K0P5T1_LADFU</name>
<dbReference type="InterPro" id="IPR000742">
    <property type="entry name" value="EGF"/>
</dbReference>
<evidence type="ECO:0000256" key="7">
    <source>
        <dbReference type="ARBA" id="ARBA00023136"/>
    </source>
</evidence>
<protein>
    <recommendedName>
        <fullName evidence="18">Low-density lipoprotein receptor-related protein 4</fullName>
    </recommendedName>
</protein>
<dbReference type="InterPro" id="IPR050778">
    <property type="entry name" value="Cueball_EGF_LRP_Nidogen"/>
</dbReference>
<dbReference type="Pfam" id="PF00058">
    <property type="entry name" value="Ldl_recept_b"/>
    <property type="match status" value="12"/>
</dbReference>
<feature type="repeat" description="LDL-receptor class B" evidence="12">
    <location>
        <begin position="651"/>
        <end position="693"/>
    </location>
</feature>
<accession>A0A8K0P5T1</accession>
<comment type="caution">
    <text evidence="16">The sequence shown here is derived from an EMBL/GenBank/DDBJ whole genome shotgun (WGS) entry which is preliminary data.</text>
</comment>
<keyword evidence="9" id="KW-0675">Receptor</keyword>
<gene>
    <name evidence="16" type="ORF">J437_LFUL007508</name>
</gene>
<evidence type="ECO:0000256" key="11">
    <source>
        <dbReference type="PROSITE-ProRule" id="PRU00124"/>
    </source>
</evidence>
<dbReference type="Pfam" id="PF12662">
    <property type="entry name" value="cEGF"/>
    <property type="match status" value="1"/>
</dbReference>
<dbReference type="InterPro" id="IPR011042">
    <property type="entry name" value="6-blade_b-propeller_TolB-like"/>
</dbReference>
<evidence type="ECO:0000256" key="1">
    <source>
        <dbReference type="ARBA" id="ARBA00004251"/>
    </source>
</evidence>
<keyword evidence="7" id="KW-0472">Membrane</keyword>
<dbReference type="Proteomes" id="UP000792457">
    <property type="component" value="Unassembled WGS sequence"/>
</dbReference>
<dbReference type="InterPro" id="IPR001881">
    <property type="entry name" value="EGF-like_Ca-bd_dom"/>
</dbReference>
<feature type="disulfide bond" evidence="11">
    <location>
        <begin position="50"/>
        <end position="65"/>
    </location>
</feature>
<dbReference type="AlphaFoldDB" id="A0A8K0P5T1"/>
<feature type="domain" description="EGF-like calcium-binding" evidence="14">
    <location>
        <begin position="108"/>
        <end position="158"/>
    </location>
</feature>
<dbReference type="SUPFAM" id="SSF57196">
    <property type="entry name" value="EGF/Laminin"/>
    <property type="match status" value="1"/>
</dbReference>
<dbReference type="Gene3D" id="2.10.25.10">
    <property type="entry name" value="Laminin"/>
    <property type="match status" value="2"/>
</dbReference>
<comment type="subcellular location">
    <subcellularLocation>
        <location evidence="1">Cell membrane</location>
        <topology evidence="1">Single-pass type I membrane protein</topology>
    </subcellularLocation>
</comment>
<feature type="repeat" description="LDL-receptor class B" evidence="12">
    <location>
        <begin position="204"/>
        <end position="246"/>
    </location>
</feature>
<dbReference type="InterPro" id="IPR023415">
    <property type="entry name" value="LDLR_class-A_CS"/>
</dbReference>
<evidence type="ECO:0000259" key="14">
    <source>
        <dbReference type="SMART" id="SM00179"/>
    </source>
</evidence>
<feature type="non-terminal residue" evidence="16">
    <location>
        <position position="1150"/>
    </location>
</feature>
<evidence type="ECO:0000256" key="6">
    <source>
        <dbReference type="ARBA" id="ARBA00022737"/>
    </source>
</evidence>
<dbReference type="SUPFAM" id="SSF63825">
    <property type="entry name" value="YWTD domain"/>
    <property type="match status" value="4"/>
</dbReference>
<dbReference type="InterPro" id="IPR000033">
    <property type="entry name" value="LDLR_classB_rpt"/>
</dbReference>
<dbReference type="Gene3D" id="2.120.10.30">
    <property type="entry name" value="TolB, C-terminal domain"/>
    <property type="match status" value="5"/>
</dbReference>
<dbReference type="PROSITE" id="PS50068">
    <property type="entry name" value="LDLRA_2"/>
    <property type="match status" value="1"/>
</dbReference>
<proteinExistence type="predicted"/>
<dbReference type="PROSITE" id="PS01209">
    <property type="entry name" value="LDLRA_1"/>
    <property type="match status" value="1"/>
</dbReference>
<evidence type="ECO:0000256" key="3">
    <source>
        <dbReference type="ARBA" id="ARBA00022536"/>
    </source>
</evidence>
<keyword evidence="2" id="KW-1003">Cell membrane</keyword>
<feature type="domain" description="EGF-like" evidence="15">
    <location>
        <begin position="70"/>
        <end position="107"/>
    </location>
</feature>
<feature type="domain" description="EGF-like" evidence="15">
    <location>
        <begin position="425"/>
        <end position="462"/>
    </location>
</feature>
<evidence type="ECO:0000256" key="5">
    <source>
        <dbReference type="ARBA" id="ARBA00022729"/>
    </source>
</evidence>
<evidence type="ECO:0000256" key="13">
    <source>
        <dbReference type="SAM" id="MobiDB-lite"/>
    </source>
</evidence>
<evidence type="ECO:0000313" key="16">
    <source>
        <dbReference type="EMBL" id="KAG8234142.1"/>
    </source>
</evidence>
<dbReference type="InterPro" id="IPR009030">
    <property type="entry name" value="Growth_fac_rcpt_cys_sf"/>
</dbReference>
<dbReference type="OrthoDB" id="10066840at2759"/>
<dbReference type="FunFam" id="2.10.25.10:FF:000240">
    <property type="entry name" value="Vitamin K-dependent protein S"/>
    <property type="match status" value="1"/>
</dbReference>
<keyword evidence="8 11" id="KW-1015">Disulfide bond</keyword>
<feature type="repeat" description="LDL-receptor class B" evidence="12">
    <location>
        <begin position="290"/>
        <end position="333"/>
    </location>
</feature>
<dbReference type="PANTHER" id="PTHR46513:SF44">
    <property type="entry name" value="LDL RECEPTOR RELATED PROTEIN 4"/>
    <property type="match status" value="1"/>
</dbReference>
<feature type="repeat" description="LDL-receptor class B" evidence="12">
    <location>
        <begin position="607"/>
        <end position="650"/>
    </location>
</feature>
<dbReference type="PROSITE" id="PS51120">
    <property type="entry name" value="LDLRB"/>
    <property type="match status" value="12"/>
</dbReference>
<dbReference type="InterPro" id="IPR002172">
    <property type="entry name" value="LDrepeatLR_classA_rpt"/>
</dbReference>
<dbReference type="Gene3D" id="4.10.400.10">
    <property type="entry name" value="Low-density Lipoprotein Receptor"/>
    <property type="match status" value="1"/>
</dbReference>
<organism evidence="16 17">
    <name type="scientific">Ladona fulva</name>
    <name type="common">Scarce chaser dragonfly</name>
    <name type="synonym">Libellula fulva</name>
    <dbReference type="NCBI Taxonomy" id="123851"/>
    <lineage>
        <taxon>Eukaryota</taxon>
        <taxon>Metazoa</taxon>
        <taxon>Ecdysozoa</taxon>
        <taxon>Arthropoda</taxon>
        <taxon>Hexapoda</taxon>
        <taxon>Insecta</taxon>
        <taxon>Pterygota</taxon>
        <taxon>Palaeoptera</taxon>
        <taxon>Odonata</taxon>
        <taxon>Epiprocta</taxon>
        <taxon>Anisoptera</taxon>
        <taxon>Libelluloidea</taxon>
        <taxon>Libellulidae</taxon>
        <taxon>Ladona</taxon>
    </lineage>
</organism>
<dbReference type="SUPFAM" id="SSF57184">
    <property type="entry name" value="Growth factor receptor domain"/>
    <property type="match status" value="1"/>
</dbReference>
<dbReference type="GO" id="GO:0005509">
    <property type="term" value="F:calcium ion binding"/>
    <property type="evidence" value="ECO:0007669"/>
    <property type="project" value="InterPro"/>
</dbReference>
<dbReference type="SMART" id="SM00179">
    <property type="entry name" value="EGF_CA"/>
    <property type="match status" value="2"/>
</dbReference>
<evidence type="ECO:0000313" key="17">
    <source>
        <dbReference type="Proteomes" id="UP000792457"/>
    </source>
</evidence>
<dbReference type="InterPro" id="IPR026823">
    <property type="entry name" value="cEGF"/>
</dbReference>
<feature type="region of interest" description="Disordered" evidence="13">
    <location>
        <begin position="1"/>
        <end position="38"/>
    </location>
</feature>
<dbReference type="CDD" id="cd00112">
    <property type="entry name" value="LDLa"/>
    <property type="match status" value="1"/>
</dbReference>
<feature type="domain" description="EGF-like" evidence="15">
    <location>
        <begin position="111"/>
        <end position="158"/>
    </location>
</feature>
<dbReference type="PANTHER" id="PTHR46513">
    <property type="entry name" value="VITELLOGENIN RECEPTOR-LIKE PROTEIN-RELATED-RELATED"/>
    <property type="match status" value="1"/>
</dbReference>
<feature type="repeat" description="LDL-receptor class B" evidence="12">
    <location>
        <begin position="247"/>
        <end position="289"/>
    </location>
</feature>
<dbReference type="FunFam" id="2.120.10.30:FF:000241">
    <property type="entry name" value="Low-density lipoprotein receptor-related protein 6"/>
    <property type="match status" value="1"/>
</dbReference>
<dbReference type="SMART" id="SM00181">
    <property type="entry name" value="EGF"/>
    <property type="match status" value="4"/>
</dbReference>
<feature type="repeat" description="LDL-receptor class B" evidence="12">
    <location>
        <begin position="986"/>
        <end position="1028"/>
    </location>
</feature>
<feature type="repeat" description="LDL-receptor class B" evidence="12">
    <location>
        <begin position="334"/>
        <end position="376"/>
    </location>
</feature>
<sequence>MATCPSHQFTCTEEPANSTQTSLQAGNKEDTKKAPKVKGGPICLPMRRVCDGQRDCPSGEDEKRCPVKKECKKGSRCNQVCITTADGKDGCACNPGYKLAPNGYSCLDIDECSPPPDDDEEVLSEWLGCSQVCHNSMGSFSCSCADGYVLRPDGRSCKALGPPPLLLFANRVDIRQVSLNNIKYTAILKGLQNAIALDYHHEQGLLFWSDVSLDVIKRANINGTGTVDVIRWGLESPGGVAVDWIHGLLFWTDSGARRVEVSTLDGGVRYVVAASDLDKPRAIALHPGQALLFWTDWGPNPKIERAEMDGSNRQSIIKESVFWPNGLTVDYTVDRIYWADAKHHVIESAGFDGSGRRKIISKSLPHPFAITIFEDAIYWTDWHTKSISMANKVTGSGFKTVHSRLHFPMGIQSYHPQRQPTYTNRCGNNSGGCSHLCLPNRLSYKCVCPETLRLLPDGHTCDKNPNRLLLFARSKDLRLIKLDKDGNKEKSGVVGGPIVDRVLPIDGIHSAVAIAWHAPSDTIFWTDVEDDVIGSASLHGHDQRIVISTNLVSPAGLAVDWITNKLYWTDAGTNRIEVSNLDGTMRSLLIWEGLDKPRDIVVDPIGGLMYWSDWGSVPKIESAGMDGSLRMAVVTKNLTWPNGLAIDHERGLLYWVDGGTKSLEYIALNGTKRVTLIAGELPHPFGLSIFENKVYWTDWDTFSIHSADKFTGRNRTVIKSGITGLMDLRVFHRGRQQVPSLCNSNNGGCSHLCLLAPMPLGHTCACPTGIKLMALKLTLISEGLGLPNSLTVDRASRRLYWNDRNLKTIESCELLIGRMSEGMNKGCIRKVIIKEKDPHPYGMIVVGNYVYWMDKDKSEIHRTDKNNGNNHQVTADSLEDFIKDHPEPEDARTCALGPTNYLLHARRVEIRQLSLDVPYMIDVVLPFPPLKNAVAADVDQKTGEIYWTDTAEDVIMRATRDGSRIENIIVDGLETADGIAIDSIGRKLYWTDAGRNSIEVAELDGRNRKVLVWSGLESPQSITLYYDQGLMFWADWGEVARIEQSDMDGKNRGIDMENMSQTHVLVSANLTTPDGLAVDWIANNIYWTDTGRKVLEVARLDGSSRKIVIGQDLDEPRSIALYPKKGFHTWITYVRATMEVAHISVYAVQE</sequence>
<keyword evidence="6" id="KW-0677">Repeat</keyword>
<feature type="repeat" description="LDL-receptor class B" evidence="12">
    <location>
        <begin position="521"/>
        <end position="563"/>
    </location>
</feature>
<keyword evidence="17" id="KW-1185">Reference proteome</keyword>
<dbReference type="Pfam" id="PF00057">
    <property type="entry name" value="Ldl_recept_a"/>
    <property type="match status" value="1"/>
</dbReference>
<keyword evidence="3" id="KW-0245">EGF-like domain</keyword>
<feature type="domain" description="EGF-like" evidence="15">
    <location>
        <begin position="741"/>
        <end position="779"/>
    </location>
</feature>
<dbReference type="EMBL" id="KZ308781">
    <property type="protein sequence ID" value="KAG8234142.1"/>
    <property type="molecule type" value="Genomic_DNA"/>
</dbReference>
<keyword evidence="5" id="KW-0732">Signal</keyword>
<dbReference type="SMART" id="SM00192">
    <property type="entry name" value="LDLa"/>
    <property type="match status" value="1"/>
</dbReference>
<dbReference type="GO" id="GO:0006897">
    <property type="term" value="P:endocytosis"/>
    <property type="evidence" value="ECO:0007669"/>
    <property type="project" value="UniProtKB-KW"/>
</dbReference>
<feature type="domain" description="EGF-like calcium-binding" evidence="14">
    <location>
        <begin position="426"/>
        <end position="462"/>
    </location>
</feature>